<sequence length="399" mass="43706">MDVLTTTPFGQRPVSAALMKHAQAAQAQPAIPHINKWELFRELCTAKAAFGVSDRDLTVLNALLSFHQETSLSDNDMLIVFPSNAALGERAHGMAESTLRRHLAVLVESGLILRHDSPNGKRYAVRGADGDLSRAFGFDLRPLLVKADQITTAAAETRAAAERLRRMREDLTLMKRDAIKLVAYGQDNAPHSAWEALQSRLLTVHKAMRRKLPLDDLQTLSAELRDVLAETQRRLAVESEEMSGSDSETERHYHNSNKDSHESELCHENGEGGGDSPPDPEAEHAETESKKQVNLPLALVTKACPDLQPYMQDEIRSWHQLVEGAAFVRGMMGISPDAWLEAQRAMGPENAAITVACILQRVSEINSPGGYLRALSRKAQDGGFSPGPMVMALLNTGAA</sequence>
<dbReference type="InterPro" id="IPR021760">
    <property type="entry name" value="RepC_C"/>
</dbReference>
<feature type="domain" description="Plasmid replication protein C C-terminal" evidence="3">
    <location>
        <begin position="296"/>
        <end position="395"/>
    </location>
</feature>
<feature type="domain" description="Plasmid replication protein C N-terminal" evidence="2">
    <location>
        <begin position="12"/>
        <end position="184"/>
    </location>
</feature>
<dbReference type="InterPro" id="IPR036390">
    <property type="entry name" value="WH_DNA-bd_sf"/>
</dbReference>
<dbReference type="EMBL" id="FRBR01000013">
    <property type="protein sequence ID" value="SHM30850.1"/>
    <property type="molecule type" value="Genomic_DNA"/>
</dbReference>
<evidence type="ECO:0000256" key="1">
    <source>
        <dbReference type="SAM" id="MobiDB-lite"/>
    </source>
</evidence>
<name>A0A1M7HR04_9RHOB</name>
<dbReference type="OrthoDB" id="7488837at2"/>
<evidence type="ECO:0000259" key="3">
    <source>
        <dbReference type="Pfam" id="PF11800"/>
    </source>
</evidence>
<protein>
    <submittedName>
        <fullName evidence="4">Replication initiation protein RepC</fullName>
    </submittedName>
</protein>
<gene>
    <name evidence="4" type="ORF">SAMN05444398_11364</name>
</gene>
<dbReference type="SUPFAM" id="SSF46785">
    <property type="entry name" value="Winged helix' DNA-binding domain"/>
    <property type="match status" value="1"/>
</dbReference>
<feature type="compositionally biased region" description="Basic and acidic residues" evidence="1">
    <location>
        <begin position="248"/>
        <end position="270"/>
    </location>
</feature>
<evidence type="ECO:0000313" key="5">
    <source>
        <dbReference type="Proteomes" id="UP000183974"/>
    </source>
</evidence>
<feature type="compositionally biased region" description="Basic and acidic residues" evidence="1">
    <location>
        <begin position="281"/>
        <end position="291"/>
    </location>
</feature>
<dbReference type="Pfam" id="PF03428">
    <property type="entry name" value="RP-C"/>
    <property type="match status" value="1"/>
</dbReference>
<proteinExistence type="predicted"/>
<dbReference type="STRING" id="337701.SAMN05444398_11364"/>
<dbReference type="Pfam" id="PF11800">
    <property type="entry name" value="RP-C_C"/>
    <property type="match status" value="1"/>
</dbReference>
<dbReference type="InterPro" id="IPR047611">
    <property type="entry name" value="RepABC_RepC"/>
</dbReference>
<dbReference type="Proteomes" id="UP000183974">
    <property type="component" value="Unassembled WGS sequence"/>
</dbReference>
<evidence type="ECO:0000259" key="2">
    <source>
        <dbReference type="Pfam" id="PF03428"/>
    </source>
</evidence>
<keyword evidence="5" id="KW-1185">Reference proteome</keyword>
<accession>A0A1M7HR04</accession>
<feature type="region of interest" description="Disordered" evidence="1">
    <location>
        <begin position="236"/>
        <end position="292"/>
    </location>
</feature>
<dbReference type="RefSeq" id="WP_073036518.1">
    <property type="nucleotide sequence ID" value="NZ_BMLR01000013.1"/>
</dbReference>
<dbReference type="AlphaFoldDB" id="A0A1M7HR04"/>
<dbReference type="InterPro" id="IPR005090">
    <property type="entry name" value="RepC_N"/>
</dbReference>
<reference evidence="4 5" key="1">
    <citation type="submission" date="2016-11" db="EMBL/GenBank/DDBJ databases">
        <authorList>
            <person name="Jaros S."/>
            <person name="Januszkiewicz K."/>
            <person name="Wedrychowicz H."/>
        </authorList>
    </citation>
    <scope>NUCLEOTIDE SEQUENCE [LARGE SCALE GENOMIC DNA]</scope>
    <source>
        <strain evidence="4 5">DSM 29589</strain>
    </source>
</reference>
<dbReference type="GO" id="GO:0006355">
    <property type="term" value="P:regulation of DNA-templated transcription"/>
    <property type="evidence" value="ECO:0007669"/>
    <property type="project" value="UniProtKB-ARBA"/>
</dbReference>
<evidence type="ECO:0000313" key="4">
    <source>
        <dbReference type="EMBL" id="SHM30850.1"/>
    </source>
</evidence>
<dbReference type="CDD" id="cd00090">
    <property type="entry name" value="HTH_ARSR"/>
    <property type="match status" value="1"/>
</dbReference>
<dbReference type="NCBIfam" id="NF040974">
    <property type="entry name" value="RepABC_RepC"/>
    <property type="match status" value="1"/>
</dbReference>
<organism evidence="4 5">
    <name type="scientific">Roseovarius pacificus</name>
    <dbReference type="NCBI Taxonomy" id="337701"/>
    <lineage>
        <taxon>Bacteria</taxon>
        <taxon>Pseudomonadati</taxon>
        <taxon>Pseudomonadota</taxon>
        <taxon>Alphaproteobacteria</taxon>
        <taxon>Rhodobacterales</taxon>
        <taxon>Roseobacteraceae</taxon>
        <taxon>Roseovarius</taxon>
    </lineage>
</organism>
<dbReference type="InterPro" id="IPR011991">
    <property type="entry name" value="ArsR-like_HTH"/>
</dbReference>
<dbReference type="NCBIfam" id="NF010396">
    <property type="entry name" value="PRK13824.1"/>
    <property type="match status" value="1"/>
</dbReference>